<keyword evidence="1" id="KW-0812">Transmembrane</keyword>
<dbReference type="SMART" id="SM00228">
    <property type="entry name" value="PDZ"/>
    <property type="match status" value="1"/>
</dbReference>
<comment type="caution">
    <text evidence="3">The sequence shown here is derived from an EMBL/GenBank/DDBJ whole genome shotgun (WGS) entry which is preliminary data.</text>
</comment>
<feature type="transmembrane region" description="Helical" evidence="1">
    <location>
        <begin position="12"/>
        <end position="33"/>
    </location>
</feature>
<keyword evidence="1" id="KW-0472">Membrane</keyword>
<dbReference type="PROSITE" id="PS50106">
    <property type="entry name" value="PDZ"/>
    <property type="match status" value="1"/>
</dbReference>
<reference evidence="3" key="1">
    <citation type="submission" date="2024-05" db="EMBL/GenBank/DDBJ databases">
        <title>Alkalihalobacillus sp. strain MEB203 novel alkaliphilic bacterium from Lonar Lake, India.</title>
        <authorList>
            <person name="Joshi A."/>
            <person name="Thite S."/>
            <person name="Mengade P."/>
        </authorList>
    </citation>
    <scope>NUCLEOTIDE SEQUENCE</scope>
    <source>
        <strain evidence="3">MEB 203</strain>
    </source>
</reference>
<gene>
    <name evidence="3" type="ORF">N7Z68_11880</name>
</gene>
<feature type="transmembrane region" description="Helical" evidence="1">
    <location>
        <begin position="218"/>
        <end position="235"/>
    </location>
</feature>
<proteinExistence type="predicted"/>
<dbReference type="Pfam" id="PF17820">
    <property type="entry name" value="PDZ_6"/>
    <property type="match status" value="1"/>
</dbReference>
<keyword evidence="1" id="KW-1133">Transmembrane helix</keyword>
<dbReference type="EMBL" id="JAOTPO010000007">
    <property type="protein sequence ID" value="MDE5414081.1"/>
    <property type="molecule type" value="Genomic_DNA"/>
</dbReference>
<name>A0ABT5VF45_9BACI</name>
<accession>A0ABT5VF45</accession>
<dbReference type="SUPFAM" id="SSF50156">
    <property type="entry name" value="PDZ domain-like"/>
    <property type="match status" value="1"/>
</dbReference>
<dbReference type="Proteomes" id="UP001148125">
    <property type="component" value="Unassembled WGS sequence"/>
</dbReference>
<evidence type="ECO:0000313" key="4">
    <source>
        <dbReference type="Proteomes" id="UP001148125"/>
    </source>
</evidence>
<protein>
    <submittedName>
        <fullName evidence="3">PDZ domain-containing protein</fullName>
    </submittedName>
</protein>
<sequence length="397" mass="44250">MDWLITLLQGIGYVFLHPLFYIGFFTMLLIGVARVKRERKDFHTKVYDFLDETVISLLPGIITGLVISIAAIGLGIVVSIELLMAITVIYLLAIATTQVRWISPSFVIPLVVFGMLLFAFGPRTFSAPLFGNLTFEFSESLLVYTVILMALLLIGEGVLIRTNGHKNTSPKYLKSKRGMLVGGHESKRLWFVPVFLLLPNGVLPGGEFWPVLTIGEQGTYSIILVPFLVGFHQLIKSSMPVPFIQQTGNRVILLGVMVGLLSAGAYFYPYLAFVAVSLALAGREIIWIRMRQQDERKTEHFTPQTSGVMVLGIIPRSPAAKMQLRVGEVIVKVNGQKVNDQLQFYDALQKNSAFCKLEVKDEDGELRFAQTALYDGQHHELGVLLLKAEYELQNSVV</sequence>
<feature type="transmembrane region" description="Helical" evidence="1">
    <location>
        <begin position="189"/>
        <end position="212"/>
    </location>
</feature>
<organism evidence="3 4">
    <name type="scientific">Alkalihalobacterium chitinilyticum</name>
    <dbReference type="NCBI Taxonomy" id="2980103"/>
    <lineage>
        <taxon>Bacteria</taxon>
        <taxon>Bacillati</taxon>
        <taxon>Bacillota</taxon>
        <taxon>Bacilli</taxon>
        <taxon>Bacillales</taxon>
        <taxon>Bacillaceae</taxon>
        <taxon>Alkalihalobacterium</taxon>
    </lineage>
</organism>
<feature type="transmembrane region" description="Helical" evidence="1">
    <location>
        <begin position="141"/>
        <end position="160"/>
    </location>
</feature>
<evidence type="ECO:0000256" key="1">
    <source>
        <dbReference type="SAM" id="Phobius"/>
    </source>
</evidence>
<dbReference type="InterPro" id="IPR036034">
    <property type="entry name" value="PDZ_sf"/>
</dbReference>
<dbReference type="RefSeq" id="WP_275118694.1">
    <property type="nucleotide sequence ID" value="NZ_JAOTPO010000007.1"/>
</dbReference>
<feature type="transmembrane region" description="Helical" evidence="1">
    <location>
        <begin position="78"/>
        <end position="95"/>
    </location>
</feature>
<feature type="domain" description="PDZ" evidence="2">
    <location>
        <begin position="275"/>
        <end position="340"/>
    </location>
</feature>
<feature type="transmembrane region" description="Helical" evidence="1">
    <location>
        <begin position="54"/>
        <end position="72"/>
    </location>
</feature>
<evidence type="ECO:0000259" key="2">
    <source>
        <dbReference type="PROSITE" id="PS50106"/>
    </source>
</evidence>
<feature type="transmembrane region" description="Helical" evidence="1">
    <location>
        <begin position="247"/>
        <end position="264"/>
    </location>
</feature>
<keyword evidence="4" id="KW-1185">Reference proteome</keyword>
<dbReference type="Gene3D" id="2.30.42.10">
    <property type="match status" value="1"/>
</dbReference>
<dbReference type="InterPro" id="IPR001478">
    <property type="entry name" value="PDZ"/>
</dbReference>
<dbReference type="InterPro" id="IPR041489">
    <property type="entry name" value="PDZ_6"/>
</dbReference>
<evidence type="ECO:0000313" key="3">
    <source>
        <dbReference type="EMBL" id="MDE5414081.1"/>
    </source>
</evidence>
<feature type="transmembrane region" description="Helical" evidence="1">
    <location>
        <begin position="102"/>
        <end position="121"/>
    </location>
</feature>